<accession>A0AAV8G918</accession>
<organism evidence="2 3">
    <name type="scientific">Rhynchospora pubera</name>
    <dbReference type="NCBI Taxonomy" id="906938"/>
    <lineage>
        <taxon>Eukaryota</taxon>
        <taxon>Viridiplantae</taxon>
        <taxon>Streptophyta</taxon>
        <taxon>Embryophyta</taxon>
        <taxon>Tracheophyta</taxon>
        <taxon>Spermatophyta</taxon>
        <taxon>Magnoliopsida</taxon>
        <taxon>Liliopsida</taxon>
        <taxon>Poales</taxon>
        <taxon>Cyperaceae</taxon>
        <taxon>Cyperoideae</taxon>
        <taxon>Rhynchosporeae</taxon>
        <taxon>Rhynchospora</taxon>
    </lineage>
</organism>
<comment type="caution">
    <text evidence="2">The sequence shown here is derived from an EMBL/GenBank/DDBJ whole genome shotgun (WGS) entry which is preliminary data.</text>
</comment>
<dbReference type="PANTHER" id="PTHR48047">
    <property type="entry name" value="GLYCOSYLTRANSFERASE"/>
    <property type="match status" value="1"/>
</dbReference>
<proteinExistence type="inferred from homology"/>
<evidence type="ECO:0000313" key="3">
    <source>
        <dbReference type="Proteomes" id="UP001140206"/>
    </source>
</evidence>
<evidence type="ECO:0000313" key="2">
    <source>
        <dbReference type="EMBL" id="KAJ4801967.1"/>
    </source>
</evidence>
<keyword evidence="3" id="KW-1185">Reference proteome</keyword>
<dbReference type="PANTHER" id="PTHR48047:SF19">
    <property type="entry name" value="GLYCOSYLTRANSFERASE"/>
    <property type="match status" value="1"/>
</dbReference>
<dbReference type="Gene3D" id="3.40.50.2000">
    <property type="entry name" value="Glycogen Phosphorylase B"/>
    <property type="match status" value="1"/>
</dbReference>
<dbReference type="GO" id="GO:0035251">
    <property type="term" value="F:UDP-glucosyltransferase activity"/>
    <property type="evidence" value="ECO:0007669"/>
    <property type="project" value="TreeGrafter"/>
</dbReference>
<dbReference type="Proteomes" id="UP001140206">
    <property type="component" value="Chromosome 2"/>
</dbReference>
<reference evidence="2" key="1">
    <citation type="submission" date="2022-08" db="EMBL/GenBank/DDBJ databases">
        <authorList>
            <person name="Marques A."/>
        </authorList>
    </citation>
    <scope>NUCLEOTIDE SEQUENCE</scope>
    <source>
        <strain evidence="2">RhyPub2mFocal</strain>
        <tissue evidence="2">Leaves</tissue>
    </source>
</reference>
<gene>
    <name evidence="2" type="ORF">LUZ62_053213</name>
</gene>
<dbReference type="EMBL" id="JAMFTS010000002">
    <property type="protein sequence ID" value="KAJ4801967.1"/>
    <property type="molecule type" value="Genomic_DNA"/>
</dbReference>
<sequence length="271" mass="30000">MDSLEGSPKKIQVFMIPFFATGHLIPMADLARLLAAHPNVEPTIVTTPANADLIRPSLGSDYSDGATADKTVRILTYPFPPVGLPPGVENLSTAPSDESWRLNKAAGLSQSALDLLLRDHKPDAIISDVQFWWTTKIANDLSIPRLTSHPIGIFPQVVMKNLFQIRRDIFSHKDEDPYQCYISVPDLPDPQISIPVSELPFFLRDESLLAGIGENIVFSTLNGSDTGHVVNTFSDLEFDYCEKHMKTIEPKIYLVGPLGINQYKDNSVNTN</sequence>
<dbReference type="AlphaFoldDB" id="A0AAV8G918"/>
<protein>
    <submittedName>
        <fullName evidence="2">Glycosyltransferase</fullName>
    </submittedName>
</protein>
<name>A0AAV8G918_9POAL</name>
<dbReference type="SUPFAM" id="SSF53756">
    <property type="entry name" value="UDP-Glycosyltransferase/glycogen phosphorylase"/>
    <property type="match status" value="1"/>
</dbReference>
<comment type="similarity">
    <text evidence="1">Belongs to the UDP-glycosyltransferase family.</text>
</comment>
<evidence type="ECO:0000256" key="1">
    <source>
        <dbReference type="ARBA" id="ARBA00009995"/>
    </source>
</evidence>